<evidence type="ECO:0000259" key="1">
    <source>
        <dbReference type="PROSITE" id="PS50943"/>
    </source>
</evidence>
<protein>
    <submittedName>
        <fullName evidence="2">Helix-turn-helix domain-containing protein</fullName>
    </submittedName>
</protein>
<comment type="caution">
    <text evidence="2">The sequence shown here is derived from an EMBL/GenBank/DDBJ whole genome shotgun (WGS) entry which is preliminary data.</text>
</comment>
<dbReference type="RefSeq" id="WP_193123964.1">
    <property type="nucleotide sequence ID" value="NZ_JADBGI010000023.1"/>
</dbReference>
<gene>
    <name evidence="2" type="ORF">IDM40_22155</name>
</gene>
<organism evidence="2 3">
    <name type="scientific">Nocardiopsis coralli</name>
    <dbReference type="NCBI Taxonomy" id="2772213"/>
    <lineage>
        <taxon>Bacteria</taxon>
        <taxon>Bacillati</taxon>
        <taxon>Actinomycetota</taxon>
        <taxon>Actinomycetes</taxon>
        <taxon>Streptosporangiales</taxon>
        <taxon>Nocardiopsidaceae</taxon>
        <taxon>Nocardiopsis</taxon>
    </lineage>
</organism>
<proteinExistence type="predicted"/>
<dbReference type="InterPro" id="IPR010982">
    <property type="entry name" value="Lambda_DNA-bd_dom_sf"/>
</dbReference>
<dbReference type="Gene3D" id="1.10.260.40">
    <property type="entry name" value="lambda repressor-like DNA-binding domains"/>
    <property type="match status" value="1"/>
</dbReference>
<evidence type="ECO:0000313" key="3">
    <source>
        <dbReference type="Proteomes" id="UP000806528"/>
    </source>
</evidence>
<dbReference type="Pfam" id="PF13560">
    <property type="entry name" value="HTH_31"/>
    <property type="match status" value="1"/>
</dbReference>
<evidence type="ECO:0000313" key="2">
    <source>
        <dbReference type="EMBL" id="MBE3001372.1"/>
    </source>
</evidence>
<accession>A0ABR9PC04</accession>
<reference evidence="2 3" key="1">
    <citation type="submission" date="2020-09" db="EMBL/GenBank/DDBJ databases">
        <title>Diversity and distribution of actinomycetes associated with coral in the coast of Hainan.</title>
        <authorList>
            <person name="Li F."/>
        </authorList>
    </citation>
    <scope>NUCLEOTIDE SEQUENCE [LARGE SCALE GENOMIC DNA]</scope>
    <source>
        <strain evidence="2 3">HNM0947</strain>
    </source>
</reference>
<dbReference type="SUPFAM" id="SSF47413">
    <property type="entry name" value="lambda repressor-like DNA-binding domains"/>
    <property type="match status" value="1"/>
</dbReference>
<sequence>MEERFGPGLRRRRIAAGLSLTALGEATHYSKGYLSKLETGTKPPSPEAAIACDAALDAEGGLSALAPDRRITRSAPGVDRRTALALGAATLGAASLPGHAPGTAPARVFSEQTLSTFRDQLAGVRELGQHVSPDLVLPVVRAQADAVRALAASAPDTQRGTVLRLAARFSEYAGWMAQESGSDHGARAWTDEAVELAAAGGDRDMAAYSLVRHALIRLYAHDGPGTVDLARRAQRFDGLSTRVRGLAAKREAQGHALLGARAECERALERAQHHLADPPGGPETLGSMHVTDPVGLTRGWCLVDLGRPDAGAEVLDRALAELPSAAVRARTRFGVRRALAHAAAGEIDHACTLTEGLLCDATPSESATVLVDLRRLAQALGRYHGHPPVRELSPRLQGVLQSR</sequence>
<dbReference type="PROSITE" id="PS50943">
    <property type="entry name" value="HTH_CROC1"/>
    <property type="match status" value="1"/>
</dbReference>
<dbReference type="CDD" id="cd00093">
    <property type="entry name" value="HTH_XRE"/>
    <property type="match status" value="1"/>
</dbReference>
<keyword evidence="3" id="KW-1185">Reference proteome</keyword>
<dbReference type="SMART" id="SM00530">
    <property type="entry name" value="HTH_XRE"/>
    <property type="match status" value="1"/>
</dbReference>
<dbReference type="InterPro" id="IPR001387">
    <property type="entry name" value="Cro/C1-type_HTH"/>
</dbReference>
<feature type="domain" description="HTH cro/C1-type" evidence="1">
    <location>
        <begin position="9"/>
        <end position="62"/>
    </location>
</feature>
<dbReference type="Proteomes" id="UP000806528">
    <property type="component" value="Unassembled WGS sequence"/>
</dbReference>
<dbReference type="EMBL" id="JADBGI010000023">
    <property type="protein sequence ID" value="MBE3001372.1"/>
    <property type="molecule type" value="Genomic_DNA"/>
</dbReference>
<name>A0ABR9PC04_9ACTN</name>